<gene>
    <name evidence="1" type="ORF">TM448A00751_0017</name>
    <name evidence="2" type="ORF">TM448B01492_0011</name>
</gene>
<accession>A0A6H1ZK95</accession>
<dbReference type="EMBL" id="MT144769">
    <property type="protein sequence ID" value="QJH99111.1"/>
    <property type="molecule type" value="Genomic_DNA"/>
</dbReference>
<reference evidence="1" key="1">
    <citation type="submission" date="2020-03" db="EMBL/GenBank/DDBJ databases">
        <title>The deep terrestrial virosphere.</title>
        <authorList>
            <person name="Holmfeldt K."/>
            <person name="Nilsson E."/>
            <person name="Simone D."/>
            <person name="Lopez-Fernandez M."/>
            <person name="Wu X."/>
            <person name="de Brujin I."/>
            <person name="Lundin D."/>
            <person name="Andersson A."/>
            <person name="Bertilsson S."/>
            <person name="Dopson M."/>
        </authorList>
    </citation>
    <scope>NUCLEOTIDE SEQUENCE</scope>
    <source>
        <strain evidence="1">TM448A00751</strain>
        <strain evidence="2">TM448B01492</strain>
    </source>
</reference>
<protein>
    <submittedName>
        <fullName evidence="1">Uncharacterized protein</fullName>
    </submittedName>
</protein>
<proteinExistence type="predicted"/>
<organism evidence="1">
    <name type="scientific">viral metagenome</name>
    <dbReference type="NCBI Taxonomy" id="1070528"/>
    <lineage>
        <taxon>unclassified sequences</taxon>
        <taxon>metagenomes</taxon>
        <taxon>organismal metagenomes</taxon>
    </lineage>
</organism>
<sequence length="316" mass="33923">MNMVTQYGLLSGEGAVGTGLGQAYGLMSDYRPAAYPSFVPSQTRAPSQQNYMNYTPNQPMAQIQTPNYRLSAGAAPQYQGLMGGDYAALQTALQQPGEIAARQAYEQGQTNLINQMGGRGLYGSSIMSNQARTALEQPYMDALATNAANAAAQRYGLQSQNLATQNQFAQTGYGQQLGQEQNINAYGLNAAQLGMQQNQNVYQAGVSDAARQQDYNLAAQTYANQGTEAQRQWQNQQALEQMQYQLASGQYSNEQQTAMINQYLALAGRGQVTAGQNQATLTAQQQADAAQQQALYGNLAGLLTTGGLMYGTGMFG</sequence>
<evidence type="ECO:0000313" key="2">
    <source>
        <dbReference type="EMBL" id="QJH99111.1"/>
    </source>
</evidence>
<name>A0A6H1ZK95_9ZZZZ</name>
<dbReference type="AlphaFoldDB" id="A0A6H1ZK95"/>
<dbReference type="EMBL" id="MT144061">
    <property type="protein sequence ID" value="QJA47879.1"/>
    <property type="molecule type" value="Genomic_DNA"/>
</dbReference>
<evidence type="ECO:0000313" key="1">
    <source>
        <dbReference type="EMBL" id="QJA47879.1"/>
    </source>
</evidence>